<proteinExistence type="predicted"/>
<evidence type="ECO:0000256" key="1">
    <source>
        <dbReference type="SAM" id="MobiDB-lite"/>
    </source>
</evidence>
<feature type="region of interest" description="Disordered" evidence="1">
    <location>
        <begin position="1"/>
        <end position="21"/>
    </location>
</feature>
<name>A0ABC8TEB7_9AQUA</name>
<dbReference type="EMBL" id="CAUOFW020004898">
    <property type="protein sequence ID" value="CAK9167694.1"/>
    <property type="molecule type" value="Genomic_DNA"/>
</dbReference>
<dbReference type="Proteomes" id="UP001642360">
    <property type="component" value="Unassembled WGS sequence"/>
</dbReference>
<feature type="non-terminal residue" evidence="2">
    <location>
        <position position="1"/>
    </location>
</feature>
<comment type="caution">
    <text evidence="2">The sequence shown here is derived from an EMBL/GenBank/DDBJ whole genome shotgun (WGS) entry which is preliminary data.</text>
</comment>
<feature type="non-terminal residue" evidence="2">
    <location>
        <position position="81"/>
    </location>
</feature>
<sequence>PLSTEFSHFRDWASEASPPPALPLPAALHSVPPPIFRGSTLLDCSATKVIPTSSQLPTQDTTDVVVLPTSAALPISAPSSD</sequence>
<keyword evidence="3" id="KW-1185">Reference proteome</keyword>
<accession>A0ABC8TEB7</accession>
<evidence type="ECO:0000313" key="3">
    <source>
        <dbReference type="Proteomes" id="UP001642360"/>
    </source>
</evidence>
<dbReference type="AlphaFoldDB" id="A0ABC8TEB7"/>
<reference evidence="2 3" key="1">
    <citation type="submission" date="2024-02" db="EMBL/GenBank/DDBJ databases">
        <authorList>
            <person name="Vignale AGUSTIN F."/>
            <person name="Sosa J E."/>
            <person name="Modenutti C."/>
        </authorList>
    </citation>
    <scope>NUCLEOTIDE SEQUENCE [LARGE SCALE GENOMIC DNA]</scope>
</reference>
<organism evidence="2 3">
    <name type="scientific">Ilex paraguariensis</name>
    <name type="common">yerba mate</name>
    <dbReference type="NCBI Taxonomy" id="185542"/>
    <lineage>
        <taxon>Eukaryota</taxon>
        <taxon>Viridiplantae</taxon>
        <taxon>Streptophyta</taxon>
        <taxon>Embryophyta</taxon>
        <taxon>Tracheophyta</taxon>
        <taxon>Spermatophyta</taxon>
        <taxon>Magnoliopsida</taxon>
        <taxon>eudicotyledons</taxon>
        <taxon>Gunneridae</taxon>
        <taxon>Pentapetalae</taxon>
        <taxon>asterids</taxon>
        <taxon>campanulids</taxon>
        <taxon>Aquifoliales</taxon>
        <taxon>Aquifoliaceae</taxon>
        <taxon>Ilex</taxon>
    </lineage>
</organism>
<evidence type="ECO:0000313" key="2">
    <source>
        <dbReference type="EMBL" id="CAK9167694.1"/>
    </source>
</evidence>
<protein>
    <submittedName>
        <fullName evidence="2">Uncharacterized protein</fullName>
    </submittedName>
</protein>
<gene>
    <name evidence="2" type="ORF">ILEXP_LOCUS36977</name>
</gene>